<dbReference type="Proteomes" id="UP000273675">
    <property type="component" value="Unassembled WGS sequence"/>
</dbReference>
<protein>
    <submittedName>
        <fullName evidence="4">Sulfotransferase domain-containing protein</fullName>
    </submittedName>
</protein>
<comment type="caution">
    <text evidence="4">The sequence shown here is derived from an EMBL/GenBank/DDBJ whole genome shotgun (WGS) entry which is preliminary data.</text>
</comment>
<sequence>MTRKSDTPIAAAPGAAQVWPNFLVIGAPKSGTTSLYHYLSQHPDVFLSKVRKEGRFFSGVGDGSVYWPDFYHFDTAPDVSDYQALFADHDGQARVGDVSPDYYAYAPIAARRILTYCGSGTRIIAILRNPVDRTWSHYLQNVRRDAEFYSFEKALADEPRRIAANWGFQWLYADTGRYAERLRQYRDRFDDVLILLQDELDQDGPGTVRRIFEFLEIDADIPVTVEARYNTGGIPRAKMSILDGAHDDRDGVSFETLHAELVAPVTGIAGATSADGVYPPIDEAKVSIPPMAAATRARLQERFEPEIVALEDLLGRSLDMWRPS</sequence>
<dbReference type="AlphaFoldDB" id="A0A495DFF2"/>
<feature type="domain" description="Sulfotransferase" evidence="3">
    <location>
        <begin position="21"/>
        <end position="219"/>
    </location>
</feature>
<dbReference type="GO" id="GO:0008146">
    <property type="term" value="F:sulfotransferase activity"/>
    <property type="evidence" value="ECO:0007669"/>
    <property type="project" value="InterPro"/>
</dbReference>
<reference evidence="4 5" key="1">
    <citation type="submission" date="2018-10" db="EMBL/GenBank/DDBJ databases">
        <title>Genomic Encyclopedia of Type Strains, Phase IV (KMG-IV): sequencing the most valuable type-strain genomes for metagenomic binning, comparative biology and taxonomic classification.</title>
        <authorList>
            <person name="Goeker M."/>
        </authorList>
    </citation>
    <scope>NUCLEOTIDE SEQUENCE [LARGE SCALE GENOMIC DNA]</scope>
    <source>
        <strain evidence="4 5">DSM 4734</strain>
    </source>
</reference>
<evidence type="ECO:0000256" key="2">
    <source>
        <dbReference type="ARBA" id="ARBA00023180"/>
    </source>
</evidence>
<dbReference type="InterPro" id="IPR037359">
    <property type="entry name" value="NST/OST"/>
</dbReference>
<organism evidence="4 5">
    <name type="scientific">Maricaulis maris</name>
    <dbReference type="NCBI Taxonomy" id="74318"/>
    <lineage>
        <taxon>Bacteria</taxon>
        <taxon>Pseudomonadati</taxon>
        <taxon>Pseudomonadota</taxon>
        <taxon>Alphaproteobacteria</taxon>
        <taxon>Maricaulales</taxon>
        <taxon>Maricaulaceae</taxon>
        <taxon>Maricaulis</taxon>
    </lineage>
</organism>
<evidence type="ECO:0000259" key="3">
    <source>
        <dbReference type="Pfam" id="PF00685"/>
    </source>
</evidence>
<dbReference type="SUPFAM" id="SSF52540">
    <property type="entry name" value="P-loop containing nucleoside triphosphate hydrolases"/>
    <property type="match status" value="1"/>
</dbReference>
<dbReference type="Gene3D" id="3.40.50.300">
    <property type="entry name" value="P-loop containing nucleotide triphosphate hydrolases"/>
    <property type="match status" value="1"/>
</dbReference>
<proteinExistence type="predicted"/>
<dbReference type="RefSeq" id="WP_121210536.1">
    <property type="nucleotide sequence ID" value="NZ_RBIM01000003.1"/>
</dbReference>
<evidence type="ECO:0000313" key="4">
    <source>
        <dbReference type="EMBL" id="RKR00174.1"/>
    </source>
</evidence>
<evidence type="ECO:0000256" key="1">
    <source>
        <dbReference type="ARBA" id="ARBA00022679"/>
    </source>
</evidence>
<keyword evidence="2" id="KW-0325">Glycoprotein</keyword>
<keyword evidence="1 4" id="KW-0808">Transferase</keyword>
<dbReference type="PANTHER" id="PTHR10605:SF56">
    <property type="entry name" value="BIFUNCTIONAL HEPARAN SULFATE N-DEACETYLASE_N-SULFOTRANSFERASE"/>
    <property type="match status" value="1"/>
</dbReference>
<dbReference type="InterPro" id="IPR000863">
    <property type="entry name" value="Sulfotransferase_dom"/>
</dbReference>
<name>A0A495DFF2_9PROT</name>
<dbReference type="Pfam" id="PF00685">
    <property type="entry name" value="Sulfotransfer_1"/>
    <property type="match status" value="1"/>
</dbReference>
<dbReference type="PANTHER" id="PTHR10605">
    <property type="entry name" value="HEPARAN SULFATE SULFOTRANSFERASE"/>
    <property type="match status" value="1"/>
</dbReference>
<dbReference type="OrthoDB" id="981508at2"/>
<accession>A0A495DFF2</accession>
<dbReference type="InterPro" id="IPR027417">
    <property type="entry name" value="P-loop_NTPase"/>
</dbReference>
<gene>
    <name evidence="4" type="ORF">C7435_1374</name>
</gene>
<evidence type="ECO:0000313" key="5">
    <source>
        <dbReference type="Proteomes" id="UP000273675"/>
    </source>
</evidence>
<dbReference type="EMBL" id="RBIM01000003">
    <property type="protein sequence ID" value="RKR00174.1"/>
    <property type="molecule type" value="Genomic_DNA"/>
</dbReference>